<organism evidence="2 3">
    <name type="scientific">Tautonia plasticadhaerens</name>
    <dbReference type="NCBI Taxonomy" id="2527974"/>
    <lineage>
        <taxon>Bacteria</taxon>
        <taxon>Pseudomonadati</taxon>
        <taxon>Planctomycetota</taxon>
        <taxon>Planctomycetia</taxon>
        <taxon>Isosphaerales</taxon>
        <taxon>Isosphaeraceae</taxon>
        <taxon>Tautonia</taxon>
    </lineage>
</organism>
<evidence type="ECO:0000313" key="2">
    <source>
        <dbReference type="EMBL" id="QDV39524.1"/>
    </source>
</evidence>
<evidence type="ECO:0000256" key="1">
    <source>
        <dbReference type="SAM" id="MobiDB-lite"/>
    </source>
</evidence>
<accession>A0A518HFA0</accession>
<dbReference type="AlphaFoldDB" id="A0A518HFA0"/>
<sequence>MANGFGGLGGGGGIAVVGAGASLVVEGGQFIDSEARGGDGGAGADLANGIGGQGAGGAIRVFGDFGEASLEVEGTRSSTAGPSAATASTAAR</sequence>
<gene>
    <name evidence="2" type="ORF">ElP_74930</name>
</gene>
<dbReference type="Proteomes" id="UP000317835">
    <property type="component" value="Plasmid pElP_3"/>
</dbReference>
<feature type="region of interest" description="Disordered" evidence="1">
    <location>
        <begin position="72"/>
        <end position="92"/>
    </location>
</feature>
<dbReference type="RefSeq" id="WP_197447219.1">
    <property type="nucleotide sequence ID" value="NZ_CP036429.1"/>
</dbReference>
<reference evidence="2 3" key="1">
    <citation type="submission" date="2019-02" db="EMBL/GenBank/DDBJ databases">
        <title>Deep-cultivation of Planctomycetes and their phenomic and genomic characterization uncovers novel biology.</title>
        <authorList>
            <person name="Wiegand S."/>
            <person name="Jogler M."/>
            <person name="Boedeker C."/>
            <person name="Pinto D."/>
            <person name="Vollmers J."/>
            <person name="Rivas-Marin E."/>
            <person name="Kohn T."/>
            <person name="Peeters S.H."/>
            <person name="Heuer A."/>
            <person name="Rast P."/>
            <person name="Oberbeckmann S."/>
            <person name="Bunk B."/>
            <person name="Jeske O."/>
            <person name="Meyerdierks A."/>
            <person name="Storesund J.E."/>
            <person name="Kallscheuer N."/>
            <person name="Luecker S."/>
            <person name="Lage O.M."/>
            <person name="Pohl T."/>
            <person name="Merkel B.J."/>
            <person name="Hornburger P."/>
            <person name="Mueller R.-W."/>
            <person name="Bruemmer F."/>
            <person name="Labrenz M."/>
            <person name="Spormann A.M."/>
            <person name="Op den Camp H."/>
            <person name="Overmann J."/>
            <person name="Amann R."/>
            <person name="Jetten M.S.M."/>
            <person name="Mascher T."/>
            <person name="Medema M.H."/>
            <person name="Devos D.P."/>
            <person name="Kaster A.-K."/>
            <person name="Ovreas L."/>
            <person name="Rohde M."/>
            <person name="Galperin M.Y."/>
            <person name="Jogler C."/>
        </authorList>
    </citation>
    <scope>NUCLEOTIDE SEQUENCE [LARGE SCALE GENOMIC DNA]</scope>
    <source>
        <strain evidence="2 3">ElP</strain>
        <plasmid evidence="3">pelp_3</plasmid>
    </source>
</reference>
<proteinExistence type="predicted"/>
<evidence type="ECO:0000313" key="3">
    <source>
        <dbReference type="Proteomes" id="UP000317835"/>
    </source>
</evidence>
<name>A0A518HFA0_9BACT</name>
<dbReference type="EMBL" id="CP036429">
    <property type="protein sequence ID" value="QDV39524.1"/>
    <property type="molecule type" value="Genomic_DNA"/>
</dbReference>
<protein>
    <submittedName>
        <fullName evidence="2">Uncharacterized protein</fullName>
    </submittedName>
</protein>
<keyword evidence="2" id="KW-0614">Plasmid</keyword>
<geneLocation type="plasmid" evidence="3">
    <name>pelp_3</name>
</geneLocation>
<dbReference type="KEGG" id="tpla:ElP_74930"/>
<feature type="compositionally biased region" description="Low complexity" evidence="1">
    <location>
        <begin position="75"/>
        <end position="92"/>
    </location>
</feature>
<keyword evidence="3" id="KW-1185">Reference proteome</keyword>